<protein>
    <submittedName>
        <fullName evidence="11">Uncharacterized protein</fullName>
    </submittedName>
</protein>
<feature type="transmembrane region" description="Helical" evidence="10">
    <location>
        <begin position="333"/>
        <end position="355"/>
    </location>
</feature>
<evidence type="ECO:0000256" key="6">
    <source>
        <dbReference type="ARBA" id="ARBA00022989"/>
    </source>
</evidence>
<evidence type="ECO:0000256" key="9">
    <source>
        <dbReference type="ARBA" id="ARBA00023180"/>
    </source>
</evidence>
<dbReference type="FunFam" id="3.80.10.10:FF:000383">
    <property type="entry name" value="Leucine-rich repeat receptor protein kinase EMS1"/>
    <property type="match status" value="1"/>
</dbReference>
<gene>
    <name evidence="11" type="ORF">SLEP1_g1402</name>
</gene>
<evidence type="ECO:0000256" key="4">
    <source>
        <dbReference type="ARBA" id="ARBA00022692"/>
    </source>
</evidence>
<dbReference type="PANTHER" id="PTHR48062">
    <property type="entry name" value="RECEPTOR-LIKE PROTEIN 14"/>
    <property type="match status" value="1"/>
</dbReference>
<dbReference type="InterPro" id="IPR001611">
    <property type="entry name" value="Leu-rich_rpt"/>
</dbReference>
<keyword evidence="6 10" id="KW-1133">Transmembrane helix</keyword>
<evidence type="ECO:0000256" key="10">
    <source>
        <dbReference type="SAM" id="Phobius"/>
    </source>
</evidence>
<sequence length="385" mass="42984">MSNNGLEGPIPIDFCRVQFLLILDLSNNNISGSLPSCFGPRHIIHVHLSKNRLEGSLTTQFCKSSSLVTLDLSDNQLSGNIPDCINMLSELSYLILKNNNLEGKIPCQLCKLQKLSLIDLSQNHLSGHIPSCLNLTTDEQYNEDSNQINSTPVAGTTFILLFRDTLSLGEPVHFTTKNMAYSYEGRLLTYMSGIDLSCNKLIGEIPYEIGHLSKIHVLNLSHNFLVGGIPSTFSNLTQIESLDLSYNNLSGKIPPELVELNFLSTFSLAYNNLSGKTPARIRQFATFDGSCYQGNPLLCGEPMKSCSTRSPPPMIQEGPTQGKEDDGFIDMGVFYVSLIVSYIMVLMTIAAVLYINPYWRRAWFYYTEMCFISSYYFIVDHLSKS</sequence>
<evidence type="ECO:0000256" key="2">
    <source>
        <dbReference type="ARBA" id="ARBA00009592"/>
    </source>
</evidence>
<dbReference type="SUPFAM" id="SSF52058">
    <property type="entry name" value="L domain-like"/>
    <property type="match status" value="1"/>
</dbReference>
<keyword evidence="8" id="KW-0675">Receptor</keyword>
<accession>A0AAV5HMF0</accession>
<feature type="transmembrane region" description="Helical" evidence="10">
    <location>
        <begin position="362"/>
        <end position="379"/>
    </location>
</feature>
<keyword evidence="4 10" id="KW-0812">Transmembrane</keyword>
<dbReference type="InterPro" id="IPR032675">
    <property type="entry name" value="LRR_dom_sf"/>
</dbReference>
<evidence type="ECO:0000256" key="7">
    <source>
        <dbReference type="ARBA" id="ARBA00023136"/>
    </source>
</evidence>
<organism evidence="11 12">
    <name type="scientific">Rubroshorea leprosula</name>
    <dbReference type="NCBI Taxonomy" id="152421"/>
    <lineage>
        <taxon>Eukaryota</taxon>
        <taxon>Viridiplantae</taxon>
        <taxon>Streptophyta</taxon>
        <taxon>Embryophyta</taxon>
        <taxon>Tracheophyta</taxon>
        <taxon>Spermatophyta</taxon>
        <taxon>Magnoliopsida</taxon>
        <taxon>eudicotyledons</taxon>
        <taxon>Gunneridae</taxon>
        <taxon>Pentapetalae</taxon>
        <taxon>rosids</taxon>
        <taxon>malvids</taxon>
        <taxon>Malvales</taxon>
        <taxon>Dipterocarpaceae</taxon>
        <taxon>Rubroshorea</taxon>
    </lineage>
</organism>
<evidence type="ECO:0000256" key="8">
    <source>
        <dbReference type="ARBA" id="ARBA00023170"/>
    </source>
</evidence>
<comment type="subcellular location">
    <subcellularLocation>
        <location evidence="1">Membrane</location>
        <topology evidence="1">Single-pass membrane protein</topology>
    </subcellularLocation>
</comment>
<keyword evidence="5" id="KW-0677">Repeat</keyword>
<evidence type="ECO:0000256" key="3">
    <source>
        <dbReference type="ARBA" id="ARBA00022614"/>
    </source>
</evidence>
<comment type="caution">
    <text evidence="11">The sequence shown here is derived from an EMBL/GenBank/DDBJ whole genome shotgun (WGS) entry which is preliminary data.</text>
</comment>
<dbReference type="AlphaFoldDB" id="A0AAV5HMF0"/>
<dbReference type="Gene3D" id="3.80.10.10">
    <property type="entry name" value="Ribonuclease Inhibitor"/>
    <property type="match status" value="1"/>
</dbReference>
<dbReference type="PROSITE" id="PS51450">
    <property type="entry name" value="LRR"/>
    <property type="match status" value="1"/>
</dbReference>
<comment type="similarity">
    <text evidence="2">Belongs to the RLP family.</text>
</comment>
<keyword evidence="12" id="KW-1185">Reference proteome</keyword>
<dbReference type="PANTHER" id="PTHR48062:SF21">
    <property type="entry name" value="RECEPTOR-LIKE PROTEIN 12"/>
    <property type="match status" value="1"/>
</dbReference>
<dbReference type="GO" id="GO:0016020">
    <property type="term" value="C:membrane"/>
    <property type="evidence" value="ECO:0007669"/>
    <property type="project" value="UniProtKB-SubCell"/>
</dbReference>
<dbReference type="PRINTS" id="PR00019">
    <property type="entry name" value="LEURICHRPT"/>
</dbReference>
<dbReference type="EMBL" id="BPVZ01000001">
    <property type="protein sequence ID" value="GKU86938.1"/>
    <property type="molecule type" value="Genomic_DNA"/>
</dbReference>
<evidence type="ECO:0000313" key="12">
    <source>
        <dbReference type="Proteomes" id="UP001054252"/>
    </source>
</evidence>
<evidence type="ECO:0000313" key="11">
    <source>
        <dbReference type="EMBL" id="GKU86938.1"/>
    </source>
</evidence>
<evidence type="ECO:0000256" key="1">
    <source>
        <dbReference type="ARBA" id="ARBA00004167"/>
    </source>
</evidence>
<name>A0AAV5HMF0_9ROSI</name>
<keyword evidence="7 10" id="KW-0472">Membrane</keyword>
<reference evidence="11 12" key="1">
    <citation type="journal article" date="2021" name="Commun. Biol.">
        <title>The genome of Shorea leprosula (Dipterocarpaceae) highlights the ecological relevance of drought in aseasonal tropical rainforests.</title>
        <authorList>
            <person name="Ng K.K.S."/>
            <person name="Kobayashi M.J."/>
            <person name="Fawcett J.A."/>
            <person name="Hatakeyama M."/>
            <person name="Paape T."/>
            <person name="Ng C.H."/>
            <person name="Ang C.C."/>
            <person name="Tnah L.H."/>
            <person name="Lee C.T."/>
            <person name="Nishiyama T."/>
            <person name="Sese J."/>
            <person name="O'Brien M.J."/>
            <person name="Copetti D."/>
            <person name="Mohd Noor M.I."/>
            <person name="Ong R.C."/>
            <person name="Putra M."/>
            <person name="Sireger I.Z."/>
            <person name="Indrioko S."/>
            <person name="Kosugi Y."/>
            <person name="Izuno A."/>
            <person name="Isagi Y."/>
            <person name="Lee S.L."/>
            <person name="Shimizu K.K."/>
        </authorList>
    </citation>
    <scope>NUCLEOTIDE SEQUENCE [LARGE SCALE GENOMIC DNA]</scope>
    <source>
        <strain evidence="11">214</strain>
    </source>
</reference>
<dbReference type="Proteomes" id="UP001054252">
    <property type="component" value="Unassembled WGS sequence"/>
</dbReference>
<dbReference type="InterPro" id="IPR051502">
    <property type="entry name" value="RLP_Defense_Trigger"/>
</dbReference>
<dbReference type="FunFam" id="3.80.10.10:FF:000111">
    <property type="entry name" value="LRR receptor-like serine/threonine-protein kinase ERECTA"/>
    <property type="match status" value="1"/>
</dbReference>
<dbReference type="Pfam" id="PF13855">
    <property type="entry name" value="LRR_8"/>
    <property type="match status" value="1"/>
</dbReference>
<dbReference type="Pfam" id="PF00560">
    <property type="entry name" value="LRR_1"/>
    <property type="match status" value="4"/>
</dbReference>
<keyword evidence="9" id="KW-0325">Glycoprotein</keyword>
<keyword evidence="3" id="KW-0433">Leucine-rich repeat</keyword>
<evidence type="ECO:0000256" key="5">
    <source>
        <dbReference type="ARBA" id="ARBA00022737"/>
    </source>
</evidence>
<proteinExistence type="inferred from homology"/>